<dbReference type="EMBL" id="JADBEM010000001">
    <property type="protein sequence ID" value="MBE1608660.1"/>
    <property type="molecule type" value="Genomic_DNA"/>
</dbReference>
<dbReference type="RefSeq" id="WP_192752391.1">
    <property type="nucleotide sequence ID" value="NZ_BAABJL010000136.1"/>
</dbReference>
<evidence type="ECO:0000256" key="1">
    <source>
        <dbReference type="SAM" id="MobiDB-lite"/>
    </source>
</evidence>
<name>A0A927MXC3_9ACTN</name>
<feature type="compositionally biased region" description="Acidic residues" evidence="1">
    <location>
        <begin position="110"/>
        <end position="119"/>
    </location>
</feature>
<feature type="compositionally biased region" description="Basic and acidic residues" evidence="1">
    <location>
        <begin position="147"/>
        <end position="157"/>
    </location>
</feature>
<feature type="region of interest" description="Disordered" evidence="1">
    <location>
        <begin position="66"/>
        <end position="185"/>
    </location>
</feature>
<comment type="caution">
    <text evidence="2">The sequence shown here is derived from an EMBL/GenBank/DDBJ whole genome shotgun (WGS) entry which is preliminary data.</text>
</comment>
<evidence type="ECO:0000313" key="3">
    <source>
        <dbReference type="Proteomes" id="UP000638648"/>
    </source>
</evidence>
<gene>
    <name evidence="2" type="ORF">HEB94_005508</name>
</gene>
<dbReference type="AlphaFoldDB" id="A0A927MXC3"/>
<feature type="compositionally biased region" description="Basic and acidic residues" evidence="1">
    <location>
        <begin position="90"/>
        <end position="109"/>
    </location>
</feature>
<proteinExistence type="predicted"/>
<evidence type="ECO:0000313" key="2">
    <source>
        <dbReference type="EMBL" id="MBE1608660.1"/>
    </source>
</evidence>
<organism evidence="2 3">
    <name type="scientific">Actinopolymorpha pittospori</name>
    <dbReference type="NCBI Taxonomy" id="648752"/>
    <lineage>
        <taxon>Bacteria</taxon>
        <taxon>Bacillati</taxon>
        <taxon>Actinomycetota</taxon>
        <taxon>Actinomycetes</taxon>
        <taxon>Propionibacteriales</taxon>
        <taxon>Actinopolymorphaceae</taxon>
        <taxon>Actinopolymorpha</taxon>
    </lineage>
</organism>
<keyword evidence="3" id="KW-1185">Reference proteome</keyword>
<dbReference type="Proteomes" id="UP000638648">
    <property type="component" value="Unassembled WGS sequence"/>
</dbReference>
<feature type="compositionally biased region" description="Polar residues" evidence="1">
    <location>
        <begin position="172"/>
        <end position="185"/>
    </location>
</feature>
<protein>
    <submittedName>
        <fullName evidence="2">Uncharacterized protein</fullName>
    </submittedName>
</protein>
<reference evidence="2" key="1">
    <citation type="submission" date="2020-10" db="EMBL/GenBank/DDBJ databases">
        <title>Sequencing the genomes of 1000 actinobacteria strains.</title>
        <authorList>
            <person name="Klenk H.-P."/>
        </authorList>
    </citation>
    <scope>NUCLEOTIDE SEQUENCE</scope>
    <source>
        <strain evidence="2">DSM 45354</strain>
    </source>
</reference>
<sequence length="185" mass="20064">MALLLGSALVGKRLDMRALGKEVMGRLAESPEVGRIVGDVRGELLSTGRAAAMSALSRPLEGLADRLEERTAGLTGAASKRRPEEEEGEYEGRGADDEEEEPKRGRGQVEDDEEEEEEEAPRRRRASGQDEGDGSERRRSRNAAPPRQRDQEKESRTPPRTGRRGVAMDGSDTYSTGANSTGGVT</sequence>
<accession>A0A927MXC3</accession>